<organism evidence="1 2">
    <name type="scientific">Carnegiea gigantea</name>
    <dbReference type="NCBI Taxonomy" id="171969"/>
    <lineage>
        <taxon>Eukaryota</taxon>
        <taxon>Viridiplantae</taxon>
        <taxon>Streptophyta</taxon>
        <taxon>Embryophyta</taxon>
        <taxon>Tracheophyta</taxon>
        <taxon>Spermatophyta</taxon>
        <taxon>Magnoliopsida</taxon>
        <taxon>eudicotyledons</taxon>
        <taxon>Gunneridae</taxon>
        <taxon>Pentapetalae</taxon>
        <taxon>Caryophyllales</taxon>
        <taxon>Cactineae</taxon>
        <taxon>Cactaceae</taxon>
        <taxon>Cactoideae</taxon>
        <taxon>Echinocereeae</taxon>
        <taxon>Carnegiea</taxon>
    </lineage>
</organism>
<dbReference type="AlphaFoldDB" id="A0A9Q1Q5N5"/>
<reference evidence="1" key="1">
    <citation type="submission" date="2022-04" db="EMBL/GenBank/DDBJ databases">
        <title>Carnegiea gigantea Genome sequencing and assembly v2.</title>
        <authorList>
            <person name="Copetti D."/>
            <person name="Sanderson M.J."/>
            <person name="Burquez A."/>
            <person name="Wojciechowski M.F."/>
        </authorList>
    </citation>
    <scope>NUCLEOTIDE SEQUENCE</scope>
    <source>
        <strain evidence="1">SGP5-SGP5p</strain>
        <tissue evidence="1">Aerial part</tissue>
    </source>
</reference>
<gene>
    <name evidence="1" type="ORF">Cgig2_006870</name>
</gene>
<name>A0A9Q1Q5N5_9CARY</name>
<evidence type="ECO:0000313" key="1">
    <source>
        <dbReference type="EMBL" id="KAJ8429629.1"/>
    </source>
</evidence>
<dbReference type="InterPro" id="IPR036691">
    <property type="entry name" value="Endo/exonu/phosph_ase_sf"/>
</dbReference>
<dbReference type="Gene3D" id="3.60.10.10">
    <property type="entry name" value="Endonuclease/exonuclease/phosphatase"/>
    <property type="match status" value="1"/>
</dbReference>
<keyword evidence="2" id="KW-1185">Reference proteome</keyword>
<dbReference type="EMBL" id="JAKOGI010000878">
    <property type="protein sequence ID" value="KAJ8429629.1"/>
    <property type="molecule type" value="Genomic_DNA"/>
</dbReference>
<proteinExistence type="predicted"/>
<comment type="caution">
    <text evidence="1">The sequence shown here is derived from an EMBL/GenBank/DDBJ whole genome shotgun (WGS) entry which is preliminary data.</text>
</comment>
<dbReference type="SUPFAM" id="SSF56219">
    <property type="entry name" value="DNase I-like"/>
    <property type="match status" value="1"/>
</dbReference>
<dbReference type="PANTHER" id="PTHR33710:SF71">
    <property type="entry name" value="ENDONUCLEASE_EXONUCLEASE_PHOSPHATASE DOMAIN-CONTAINING PROTEIN"/>
    <property type="match status" value="1"/>
</dbReference>
<evidence type="ECO:0000313" key="2">
    <source>
        <dbReference type="Proteomes" id="UP001153076"/>
    </source>
</evidence>
<evidence type="ECO:0008006" key="3">
    <source>
        <dbReference type="Google" id="ProtNLM"/>
    </source>
</evidence>
<dbReference type="PANTHER" id="PTHR33710">
    <property type="entry name" value="BNAC02G09200D PROTEIN"/>
    <property type="match status" value="1"/>
</dbReference>
<dbReference type="OrthoDB" id="1435426at2759"/>
<accession>A0A9Q1Q5N5</accession>
<protein>
    <recommendedName>
        <fullName evidence="3">Endonuclease/exonuclease/phosphatase domain-containing protein</fullName>
    </recommendedName>
</protein>
<dbReference type="Proteomes" id="UP001153076">
    <property type="component" value="Unassembled WGS sequence"/>
</dbReference>
<sequence>MATLIFGDFNEIRFDTDKDWSRPRSKRKMDEFRDTVDFCGLRDLGALDDFSRGKGERRKGARIIRERLDRFLGDEEWCSLFPNSWMFHFPRYRSDHCVIMIDSEKPLWKEDEDRPFKFESLWLSKKECQDLVLETLGRMDGKGVHCKLEICVQKQLKNAQKFLPSADIIHLCKELSTKVEKLRREEESMAYMRARANEFNDGDRNSPISTTNLIPGGDGTISTGWRMRLQCGKMLLRTSDTSSLHIFGGYLTRIISPTVPKR</sequence>